<dbReference type="EMBL" id="MGFQ01000027">
    <property type="protein sequence ID" value="OGM09080.1"/>
    <property type="molecule type" value="Genomic_DNA"/>
</dbReference>
<comment type="caution">
    <text evidence="1">The sequence shown here is derived from an EMBL/GenBank/DDBJ whole genome shotgun (WGS) entry which is preliminary data.</text>
</comment>
<accession>A0A1F7X1X8</accession>
<protein>
    <submittedName>
        <fullName evidence="1">Uncharacterized protein</fullName>
    </submittedName>
</protein>
<gene>
    <name evidence="1" type="ORF">A2Z67_03795</name>
</gene>
<dbReference type="AlphaFoldDB" id="A0A1F7X1X8"/>
<organism evidence="1 2">
    <name type="scientific">Candidatus Woesebacteria bacterium RBG_13_36_22</name>
    <dbReference type="NCBI Taxonomy" id="1802478"/>
    <lineage>
        <taxon>Bacteria</taxon>
        <taxon>Candidatus Woeseibacteriota</taxon>
    </lineage>
</organism>
<name>A0A1F7X1X8_9BACT</name>
<evidence type="ECO:0000313" key="1">
    <source>
        <dbReference type="EMBL" id="OGM09080.1"/>
    </source>
</evidence>
<proteinExistence type="predicted"/>
<dbReference type="Proteomes" id="UP000176939">
    <property type="component" value="Unassembled WGS sequence"/>
</dbReference>
<reference evidence="1 2" key="1">
    <citation type="journal article" date="2016" name="Nat. Commun.">
        <title>Thousands of microbial genomes shed light on interconnected biogeochemical processes in an aquifer system.</title>
        <authorList>
            <person name="Anantharaman K."/>
            <person name="Brown C.T."/>
            <person name="Hug L.A."/>
            <person name="Sharon I."/>
            <person name="Castelle C.J."/>
            <person name="Probst A.J."/>
            <person name="Thomas B.C."/>
            <person name="Singh A."/>
            <person name="Wilkins M.J."/>
            <person name="Karaoz U."/>
            <person name="Brodie E.L."/>
            <person name="Williams K.H."/>
            <person name="Hubbard S.S."/>
            <person name="Banfield J.F."/>
        </authorList>
    </citation>
    <scope>NUCLEOTIDE SEQUENCE [LARGE SCALE GENOMIC DNA]</scope>
</reference>
<sequence>MIKENWPEWLKNAKISDDSIIVIENGYVIFKGGIWGGGTWKGGTWKGGTWKGGTWEDKKIDRLLFHAAFCGIIFIDDIATAYRSTNNNGSGRYMASFMQHEGEYYEQNYKPTGSGTCCKGIHITNASLAFTYFNVDFKSQLWEVKFKREDLLDCDGQKARIRGGYFKKIPWPFLISKNNS</sequence>
<evidence type="ECO:0000313" key="2">
    <source>
        <dbReference type="Proteomes" id="UP000176939"/>
    </source>
</evidence>